<evidence type="ECO:0000313" key="2">
    <source>
        <dbReference type="Proteomes" id="UP000199024"/>
    </source>
</evidence>
<dbReference type="Proteomes" id="UP000199024">
    <property type="component" value="Unassembled WGS sequence"/>
</dbReference>
<reference evidence="1 2" key="1">
    <citation type="submission" date="2016-10" db="EMBL/GenBank/DDBJ databases">
        <authorList>
            <person name="de Groot N.N."/>
        </authorList>
    </citation>
    <scope>NUCLEOTIDE SEQUENCE [LARGE SCALE GENOMIC DNA]</scope>
    <source>
        <strain evidence="1 2">DSM 21001</strain>
    </source>
</reference>
<accession>A0A1I6MA90</accession>
<dbReference type="OrthoDB" id="8780589at2"/>
<protein>
    <submittedName>
        <fullName evidence="1">Uncharacterized protein</fullName>
    </submittedName>
</protein>
<organism evidence="1 2">
    <name type="scientific">Granulicella pectinivorans</name>
    <dbReference type="NCBI Taxonomy" id="474950"/>
    <lineage>
        <taxon>Bacteria</taxon>
        <taxon>Pseudomonadati</taxon>
        <taxon>Acidobacteriota</taxon>
        <taxon>Terriglobia</taxon>
        <taxon>Terriglobales</taxon>
        <taxon>Acidobacteriaceae</taxon>
        <taxon>Granulicella</taxon>
    </lineage>
</organism>
<sequence>MNLQLFRASVDQTPSGMHAIMHLPADLYAYVGLDFQGPYQQTKVIEALSVRLRNAFTSGQGEVRDICRKLQTDLIREHVLEETPLDPYFKILSQIKDAVRAPERSSTAVEGDWRLAIQSAQDLIEINNHGEIDHRLIYKREFAVADAAKLLREQGYEIQLEPGILALNWRAERSLIRKIEKLITQLGAVEVIAKIFEELAPLYDPQMGRYHLVLPMSGLGGGPPQVPWGYFLQLAVKHVNEKFPDGRRDFQTHWPLLLSLLTAYAAVVDVQPYYPPALTNFDAASLLKFFREQAVYDSMFRFLQLRSSDILKLSRGALSFLEFEASTPFGWTLDEAFMLIDYLIDPVRDRRGPLVVTESELSNALSNIPQEHLTTILRDVLAHPMEGPNQRFSHPLDAPTPDDKLKGADFYLRPLIPLGNGRYLIAERAVCGWGYIEALFSALRPNHKQFDDKVGVAIEGFIKAEFEFHGVPTMSGDYDLQGEHGECDLVLDTPDILILMEMKKKALTRRARAGVDVDLLLDLAGSLLAALAQAGWHELRIKSAGSLELASEGSSQTLPLDGRKIEKIAVGMTDFGSFQDRSMLAKFLESTLNANFGARESIYDKKFQSINSSLQEIRDQYTSNHQGETEVHQPFFNCWFMSIPQILAMLDGVADADGFKKTLWNCRHLTTGTSDLYFEISKMRRLGLSA</sequence>
<proteinExistence type="predicted"/>
<dbReference type="EMBL" id="FOZL01000001">
    <property type="protein sequence ID" value="SFS12533.1"/>
    <property type="molecule type" value="Genomic_DNA"/>
</dbReference>
<name>A0A1I6MA90_9BACT</name>
<keyword evidence="2" id="KW-1185">Reference proteome</keyword>
<evidence type="ECO:0000313" key="1">
    <source>
        <dbReference type="EMBL" id="SFS12533.1"/>
    </source>
</evidence>
<gene>
    <name evidence="1" type="ORF">SAMN05421771_2148</name>
</gene>
<dbReference type="AlphaFoldDB" id="A0A1I6MA90"/>
<dbReference type="RefSeq" id="WP_089839121.1">
    <property type="nucleotide sequence ID" value="NZ_FOZL01000001.1"/>
</dbReference>